<evidence type="ECO:0000259" key="5">
    <source>
        <dbReference type="PROSITE" id="PS50931"/>
    </source>
</evidence>
<dbReference type="SUPFAM" id="SSF46785">
    <property type="entry name" value="Winged helix' DNA-binding domain"/>
    <property type="match status" value="1"/>
</dbReference>
<dbReference type="PANTHER" id="PTHR30346">
    <property type="entry name" value="TRANSCRIPTIONAL DUAL REGULATOR HCAR-RELATED"/>
    <property type="match status" value="1"/>
</dbReference>
<accession>A0ABP5PD25</accession>
<keyword evidence="7" id="KW-1185">Reference proteome</keyword>
<dbReference type="EMBL" id="BAAAQX010000013">
    <property type="protein sequence ID" value="GAA2209593.1"/>
    <property type="molecule type" value="Genomic_DNA"/>
</dbReference>
<reference evidence="7" key="1">
    <citation type="journal article" date="2019" name="Int. J. Syst. Evol. Microbiol.">
        <title>The Global Catalogue of Microorganisms (GCM) 10K type strain sequencing project: providing services to taxonomists for standard genome sequencing and annotation.</title>
        <authorList>
            <consortium name="The Broad Institute Genomics Platform"/>
            <consortium name="The Broad Institute Genome Sequencing Center for Infectious Disease"/>
            <person name="Wu L."/>
            <person name="Ma J."/>
        </authorList>
    </citation>
    <scope>NUCLEOTIDE SEQUENCE [LARGE SCALE GENOMIC DNA]</scope>
    <source>
        <strain evidence="7">JCM 16114</strain>
    </source>
</reference>
<comment type="similarity">
    <text evidence="1">Belongs to the LysR transcriptional regulatory family.</text>
</comment>
<evidence type="ECO:0000256" key="3">
    <source>
        <dbReference type="ARBA" id="ARBA00023125"/>
    </source>
</evidence>
<dbReference type="Proteomes" id="UP001499843">
    <property type="component" value="Unassembled WGS sequence"/>
</dbReference>
<dbReference type="PROSITE" id="PS50931">
    <property type="entry name" value="HTH_LYSR"/>
    <property type="match status" value="1"/>
</dbReference>
<evidence type="ECO:0000256" key="4">
    <source>
        <dbReference type="ARBA" id="ARBA00023163"/>
    </source>
</evidence>
<dbReference type="InterPro" id="IPR036390">
    <property type="entry name" value="WH_DNA-bd_sf"/>
</dbReference>
<dbReference type="PANTHER" id="PTHR30346:SF29">
    <property type="entry name" value="LYSR SUBSTRATE-BINDING"/>
    <property type="match status" value="1"/>
</dbReference>
<dbReference type="Pfam" id="PF00126">
    <property type="entry name" value="HTH_1"/>
    <property type="match status" value="1"/>
</dbReference>
<keyword evidence="4" id="KW-0804">Transcription</keyword>
<organism evidence="6 7">
    <name type="scientific">Nonomuraea monospora</name>
    <dbReference type="NCBI Taxonomy" id="568818"/>
    <lineage>
        <taxon>Bacteria</taxon>
        <taxon>Bacillati</taxon>
        <taxon>Actinomycetota</taxon>
        <taxon>Actinomycetes</taxon>
        <taxon>Streptosporangiales</taxon>
        <taxon>Streptosporangiaceae</taxon>
        <taxon>Nonomuraea</taxon>
    </lineage>
</organism>
<dbReference type="Gene3D" id="3.40.190.10">
    <property type="entry name" value="Periplasmic binding protein-like II"/>
    <property type="match status" value="2"/>
</dbReference>
<evidence type="ECO:0000256" key="1">
    <source>
        <dbReference type="ARBA" id="ARBA00009437"/>
    </source>
</evidence>
<name>A0ABP5PD25_9ACTN</name>
<evidence type="ECO:0000313" key="6">
    <source>
        <dbReference type="EMBL" id="GAA2209593.1"/>
    </source>
</evidence>
<evidence type="ECO:0000256" key="2">
    <source>
        <dbReference type="ARBA" id="ARBA00023015"/>
    </source>
</evidence>
<keyword evidence="3" id="KW-0238">DNA-binding</keyword>
<dbReference type="InterPro" id="IPR005119">
    <property type="entry name" value="LysR_subst-bd"/>
</dbReference>
<sequence length="303" mass="32357">MLDLARLRVLREVARHGSLTRAAAALSYTTSALSQQISVLEREAGARLLERHARGVRLTEAGRALLAHTERIMTELRAAESTLAAIGSGEGGRLRFGSFTTANATLMPLAVRAFLRERPGVSVELVEADRDEAVAAVAAHELDLALVYEFPAVPLVLPANVETRPLLVDALHIALPPGHRLAGRARVRLADLAGERWIQGVRRGSTLDVLPGACRQAGFEPVIAFRTDDQMTVRGLVAAGLGVALAPFLTLPATAPDLVVRPLDEPALTRTVLTATPAQEHRLPAAAAMIEHLRSVAARLRSA</sequence>
<feature type="domain" description="HTH lysR-type" evidence="5">
    <location>
        <begin position="2"/>
        <end position="59"/>
    </location>
</feature>
<dbReference type="Pfam" id="PF03466">
    <property type="entry name" value="LysR_substrate"/>
    <property type="match status" value="1"/>
</dbReference>
<proteinExistence type="inferred from homology"/>
<gene>
    <name evidence="6" type="ORF">GCM10009850_050520</name>
</gene>
<protein>
    <submittedName>
        <fullName evidence="6">LysR family transcriptional regulator</fullName>
    </submittedName>
</protein>
<dbReference type="Gene3D" id="1.10.10.10">
    <property type="entry name" value="Winged helix-like DNA-binding domain superfamily/Winged helix DNA-binding domain"/>
    <property type="match status" value="1"/>
</dbReference>
<dbReference type="RefSeq" id="WP_344479122.1">
    <property type="nucleotide sequence ID" value="NZ_BAAAQX010000013.1"/>
</dbReference>
<dbReference type="CDD" id="cd08423">
    <property type="entry name" value="PBP2_LTTR_like_6"/>
    <property type="match status" value="1"/>
</dbReference>
<keyword evidence="2" id="KW-0805">Transcription regulation</keyword>
<dbReference type="InterPro" id="IPR000847">
    <property type="entry name" value="LysR_HTH_N"/>
</dbReference>
<comment type="caution">
    <text evidence="6">The sequence shown here is derived from an EMBL/GenBank/DDBJ whole genome shotgun (WGS) entry which is preliminary data.</text>
</comment>
<evidence type="ECO:0000313" key="7">
    <source>
        <dbReference type="Proteomes" id="UP001499843"/>
    </source>
</evidence>
<dbReference type="SUPFAM" id="SSF53850">
    <property type="entry name" value="Periplasmic binding protein-like II"/>
    <property type="match status" value="1"/>
</dbReference>
<dbReference type="InterPro" id="IPR036388">
    <property type="entry name" value="WH-like_DNA-bd_sf"/>
</dbReference>